<organism evidence="9 10">
    <name type="scientific">Bifidobacterium choloepi</name>
    <dbReference type="NCBI Taxonomy" id="2614131"/>
    <lineage>
        <taxon>Bacteria</taxon>
        <taxon>Bacillati</taxon>
        <taxon>Actinomycetota</taxon>
        <taxon>Actinomycetes</taxon>
        <taxon>Bifidobacteriales</taxon>
        <taxon>Bifidobacteriaceae</taxon>
        <taxon>Bifidobacterium</taxon>
    </lineage>
</organism>
<evidence type="ECO:0000313" key="10">
    <source>
        <dbReference type="Proteomes" id="UP000469292"/>
    </source>
</evidence>
<comment type="function">
    <text evidence="5">Responsible for synthesis of pseudouridine from uracil-55 in the psi GC loop of transfer RNAs.</text>
</comment>
<evidence type="ECO:0000256" key="2">
    <source>
        <dbReference type="ARBA" id="ARBA00005642"/>
    </source>
</evidence>
<protein>
    <recommendedName>
        <fullName evidence="5">tRNA pseudouridine synthase B</fullName>
        <ecNumber evidence="5">5.4.99.25</ecNumber>
    </recommendedName>
    <alternativeName>
        <fullName evidence="5">tRNA pseudouridine(55) synthase</fullName>
        <shortName evidence="5">Psi55 synthase</shortName>
    </alternativeName>
    <alternativeName>
        <fullName evidence="5">tRNA pseudouridylate synthase</fullName>
    </alternativeName>
    <alternativeName>
        <fullName evidence="5">tRNA-uridine isomerase</fullName>
    </alternativeName>
</protein>
<dbReference type="InterPro" id="IPR020103">
    <property type="entry name" value="PsdUridine_synth_cat_dom_sf"/>
</dbReference>
<dbReference type="SUPFAM" id="SSF55120">
    <property type="entry name" value="Pseudouridine synthase"/>
    <property type="match status" value="1"/>
</dbReference>
<dbReference type="Proteomes" id="UP000469292">
    <property type="component" value="Unassembled WGS sequence"/>
</dbReference>
<dbReference type="RefSeq" id="WP_163227169.1">
    <property type="nucleotide sequence ID" value="NZ_VYSG01000001.1"/>
</dbReference>
<evidence type="ECO:0000256" key="3">
    <source>
        <dbReference type="ARBA" id="ARBA00022694"/>
    </source>
</evidence>
<dbReference type="HAMAP" id="MF_01080">
    <property type="entry name" value="TruB_bact"/>
    <property type="match status" value="1"/>
</dbReference>
<evidence type="ECO:0000256" key="6">
    <source>
        <dbReference type="SAM" id="MobiDB-lite"/>
    </source>
</evidence>
<accession>A0A6I5NH41</accession>
<keyword evidence="4 5" id="KW-0413">Isomerase</keyword>
<comment type="similarity">
    <text evidence="2 5">Belongs to the pseudouridine synthase TruB family. Type 1 subfamily.</text>
</comment>
<dbReference type="Gene3D" id="3.30.2350.10">
    <property type="entry name" value="Pseudouridine synthase"/>
    <property type="match status" value="1"/>
</dbReference>
<gene>
    <name evidence="5" type="primary">truB</name>
    <name evidence="9" type="ORF">F6S87_03110</name>
</gene>
<feature type="compositionally biased region" description="Low complexity" evidence="6">
    <location>
        <begin position="125"/>
        <end position="137"/>
    </location>
</feature>
<dbReference type="PANTHER" id="PTHR13767">
    <property type="entry name" value="TRNA-PSEUDOURIDINE SYNTHASE"/>
    <property type="match status" value="1"/>
</dbReference>
<reference evidence="9 10" key="1">
    <citation type="submission" date="2019-09" db="EMBL/GenBank/DDBJ databases">
        <title>Phylogenetic characterization of a novel taxon of the genus Bifidobacterium: Bifidobacterium choloepi sp. nov.</title>
        <authorList>
            <person name="Modesto M."/>
            <person name="Satti M."/>
        </authorList>
    </citation>
    <scope>NUCLEOTIDE SEQUENCE [LARGE SCALE GENOMIC DNA]</scope>
    <source>
        <strain evidence="9 10">BRDM6</strain>
    </source>
</reference>
<sequence length="425" mass="44548">MAEATATAAAGSPARPPRSGVLVVDKPRGVTSHDVVAAVRAAVGMKKVGHAGTLDPMATGALVVGFGNATRLLNYIVDHDKTYVATIRFGIATTTDDADGETVSRWNDSRAGSDAGLPDDSRDMAPTAGSAAATSPSAVPPAALPSIAEIRAMIDERFTGPILQVPNTYSAIKINGQRAYDLAREGRDVELAPREVTIEQFDVLGSRETIVDNATEEADEAEETGATPVLDVDVRVRCSAGTYIRALARDLGAAFGAGAHLTMLRRERVGDFAVDDPKTLAAHAEPKTFTNRAGETVTRNRAILDLPGLGPNGRPATGPDGDGARAALAAHVLTMAEAVARTMPIVPITADEANELRFGRFIPVAADLVPANFPDREPKMFVNGPAAAVVVDDNGHATAESDVVAIVERRNRRQWKPLAVFAAGE</sequence>
<feature type="region of interest" description="Disordered" evidence="6">
    <location>
        <begin position="1"/>
        <end position="20"/>
    </location>
</feature>
<evidence type="ECO:0000259" key="8">
    <source>
        <dbReference type="Pfam" id="PF16198"/>
    </source>
</evidence>
<dbReference type="GO" id="GO:0031119">
    <property type="term" value="P:tRNA pseudouridine synthesis"/>
    <property type="evidence" value="ECO:0007669"/>
    <property type="project" value="UniProtKB-UniRule"/>
</dbReference>
<feature type="domain" description="Pseudouridine synthase II N-terminal" evidence="7">
    <location>
        <begin position="149"/>
        <end position="244"/>
    </location>
</feature>
<evidence type="ECO:0000259" key="7">
    <source>
        <dbReference type="Pfam" id="PF01509"/>
    </source>
</evidence>
<feature type="domain" description="tRNA pseudouridylate synthase B C-terminal" evidence="8">
    <location>
        <begin position="245"/>
        <end position="278"/>
    </location>
</feature>
<keyword evidence="10" id="KW-1185">Reference proteome</keyword>
<feature type="region of interest" description="Disordered" evidence="6">
    <location>
        <begin position="98"/>
        <end position="140"/>
    </location>
</feature>
<dbReference type="EC" id="5.4.99.25" evidence="5"/>
<keyword evidence="3 5" id="KW-0819">tRNA processing</keyword>
<comment type="catalytic activity">
    <reaction evidence="1 5">
        <text>uridine(55) in tRNA = pseudouridine(55) in tRNA</text>
        <dbReference type="Rhea" id="RHEA:42532"/>
        <dbReference type="Rhea" id="RHEA-COMP:10101"/>
        <dbReference type="Rhea" id="RHEA-COMP:10102"/>
        <dbReference type="ChEBI" id="CHEBI:65314"/>
        <dbReference type="ChEBI" id="CHEBI:65315"/>
        <dbReference type="EC" id="5.4.99.25"/>
    </reaction>
</comment>
<dbReference type="InterPro" id="IPR002501">
    <property type="entry name" value="PsdUridine_synth_N"/>
</dbReference>
<dbReference type="CDD" id="cd02573">
    <property type="entry name" value="PseudoU_synth_EcTruB"/>
    <property type="match status" value="1"/>
</dbReference>
<dbReference type="GO" id="GO:0160148">
    <property type="term" value="F:tRNA pseudouridine(55) synthase activity"/>
    <property type="evidence" value="ECO:0007669"/>
    <property type="project" value="UniProtKB-EC"/>
</dbReference>
<dbReference type="Pfam" id="PF01509">
    <property type="entry name" value="TruB_N"/>
    <property type="match status" value="2"/>
</dbReference>
<comment type="caution">
    <text evidence="9">The sequence shown here is derived from an EMBL/GenBank/DDBJ whole genome shotgun (WGS) entry which is preliminary data.</text>
</comment>
<dbReference type="GO" id="GO:1990481">
    <property type="term" value="P:mRNA pseudouridine synthesis"/>
    <property type="evidence" value="ECO:0007669"/>
    <property type="project" value="TreeGrafter"/>
</dbReference>
<name>A0A6I5NH41_9BIFI</name>
<dbReference type="Pfam" id="PF16198">
    <property type="entry name" value="TruB_C_2"/>
    <property type="match status" value="1"/>
</dbReference>
<dbReference type="AlphaFoldDB" id="A0A6I5NH41"/>
<dbReference type="InterPro" id="IPR014780">
    <property type="entry name" value="tRNA_psdUridine_synth_TruB"/>
</dbReference>
<evidence type="ECO:0000313" key="9">
    <source>
        <dbReference type="EMBL" id="NEG69623.1"/>
    </source>
</evidence>
<proteinExistence type="inferred from homology"/>
<dbReference type="InterPro" id="IPR032819">
    <property type="entry name" value="TruB_C"/>
</dbReference>
<dbReference type="GO" id="GO:0003723">
    <property type="term" value="F:RNA binding"/>
    <property type="evidence" value="ECO:0007669"/>
    <property type="project" value="InterPro"/>
</dbReference>
<feature type="active site" description="Nucleophile" evidence="5">
    <location>
        <position position="55"/>
    </location>
</feature>
<evidence type="ECO:0000256" key="1">
    <source>
        <dbReference type="ARBA" id="ARBA00000385"/>
    </source>
</evidence>
<dbReference type="PANTHER" id="PTHR13767:SF2">
    <property type="entry name" value="PSEUDOURIDYLATE SYNTHASE TRUB1"/>
    <property type="match status" value="1"/>
</dbReference>
<dbReference type="EMBL" id="VYSG01000001">
    <property type="protein sequence ID" value="NEG69623.1"/>
    <property type="molecule type" value="Genomic_DNA"/>
</dbReference>
<evidence type="ECO:0000256" key="5">
    <source>
        <dbReference type="HAMAP-Rule" id="MF_01080"/>
    </source>
</evidence>
<evidence type="ECO:0000256" key="4">
    <source>
        <dbReference type="ARBA" id="ARBA00023235"/>
    </source>
</evidence>
<feature type="domain" description="Pseudouridine synthase II N-terminal" evidence="7">
    <location>
        <begin position="40"/>
        <end position="105"/>
    </location>
</feature>